<comment type="caution">
    <text evidence="15">The sequence shown here is derived from an EMBL/GenBank/DDBJ whole genome shotgun (WGS) entry which is preliminary data.</text>
</comment>
<dbReference type="Pfam" id="PF08738">
    <property type="entry name" value="Gon7"/>
    <property type="match status" value="1"/>
</dbReference>
<evidence type="ECO:0000256" key="1">
    <source>
        <dbReference type="ARBA" id="ARBA00004123"/>
    </source>
</evidence>
<evidence type="ECO:0000256" key="3">
    <source>
        <dbReference type="ARBA" id="ARBA00008529"/>
    </source>
</evidence>
<evidence type="ECO:0000256" key="7">
    <source>
        <dbReference type="ARBA" id="ARBA00022694"/>
    </source>
</evidence>
<proteinExistence type="inferred from homology"/>
<evidence type="ECO:0000256" key="5">
    <source>
        <dbReference type="ARBA" id="ARBA00019746"/>
    </source>
</evidence>
<evidence type="ECO:0000256" key="13">
    <source>
        <dbReference type="ARBA" id="ARBA00025393"/>
    </source>
</evidence>
<feature type="compositionally biased region" description="Low complexity" evidence="14">
    <location>
        <begin position="21"/>
        <end position="48"/>
    </location>
</feature>
<evidence type="ECO:0000256" key="14">
    <source>
        <dbReference type="SAM" id="MobiDB-lite"/>
    </source>
</evidence>
<keyword evidence="10" id="KW-0010">Activator</keyword>
<accession>A0ABR2V8R9</accession>
<keyword evidence="7" id="KW-0819">tRNA processing</keyword>
<feature type="compositionally biased region" description="Basic and acidic residues" evidence="14">
    <location>
        <begin position="72"/>
        <end position="82"/>
    </location>
</feature>
<protein>
    <recommendedName>
        <fullName evidence="5">EKC/KEOPS complex subunit GON7</fullName>
    </recommendedName>
</protein>
<comment type="subunit">
    <text evidence="4">Component of the EKC/KEOPS complex composed of at least BUD32, CGI121, GON7, KAE1 and PCC1; the whole complex dimerizes.</text>
</comment>
<organism evidence="15 16">
    <name type="scientific">Seiridium unicorne</name>
    <dbReference type="NCBI Taxonomy" id="138068"/>
    <lineage>
        <taxon>Eukaryota</taxon>
        <taxon>Fungi</taxon>
        <taxon>Dikarya</taxon>
        <taxon>Ascomycota</taxon>
        <taxon>Pezizomycotina</taxon>
        <taxon>Sordariomycetes</taxon>
        <taxon>Xylariomycetidae</taxon>
        <taxon>Amphisphaeriales</taxon>
        <taxon>Sporocadaceae</taxon>
        <taxon>Seiridium</taxon>
    </lineage>
</organism>
<keyword evidence="9" id="KW-0805">Transcription regulation</keyword>
<comment type="function">
    <text evidence="13">Component of the EKC/KEOPS complex that is required for the formation of a threonylcarbamoyl group on adenosine at position 37 (t(6)A37) in tRNAs that read codons beginning with adenine. The complex is probably involved in the transfer of the threonylcarbamoyl moiety of threonylcarbamoyl-AMP (TC-AMP) to the N6 group of A37. GON7 likely plays a supporting role to the catalytic subunit KAE1 in the complex. The EKC/KEOPS complex also promotes both telomere uncapping and telomere elongation. The complex is required for efficient recruitment of transcriptional coactivators.</text>
</comment>
<evidence type="ECO:0000256" key="11">
    <source>
        <dbReference type="ARBA" id="ARBA00023163"/>
    </source>
</evidence>
<dbReference type="EMBL" id="JARVKF010000079">
    <property type="protein sequence ID" value="KAK9423308.1"/>
    <property type="molecule type" value="Genomic_DNA"/>
</dbReference>
<sequence length="126" mass="13367">MATTTSSSPPAASLVAQYTNTSSTSPSEPFTFTSPLPTLPSTATAPPTTYLHALRTAITSTQTQINEALTTRMEEDKRRDAEAALAAGGDVAGGRSGKSNKRKKGKTEIDEEAEEQNYGEELVEED</sequence>
<gene>
    <name evidence="15" type="ORF">SUNI508_04202</name>
</gene>
<evidence type="ECO:0000256" key="10">
    <source>
        <dbReference type="ARBA" id="ARBA00023159"/>
    </source>
</evidence>
<evidence type="ECO:0000313" key="15">
    <source>
        <dbReference type="EMBL" id="KAK9423308.1"/>
    </source>
</evidence>
<name>A0ABR2V8R9_9PEZI</name>
<evidence type="ECO:0000313" key="16">
    <source>
        <dbReference type="Proteomes" id="UP001408356"/>
    </source>
</evidence>
<keyword evidence="6" id="KW-0158">Chromosome</keyword>
<evidence type="ECO:0000256" key="2">
    <source>
        <dbReference type="ARBA" id="ARBA00004574"/>
    </source>
</evidence>
<evidence type="ECO:0000256" key="8">
    <source>
        <dbReference type="ARBA" id="ARBA00022895"/>
    </source>
</evidence>
<feature type="compositionally biased region" description="Acidic residues" evidence="14">
    <location>
        <begin position="109"/>
        <end position="126"/>
    </location>
</feature>
<reference evidence="15 16" key="1">
    <citation type="journal article" date="2024" name="J. Plant Pathol.">
        <title>Sequence and assembly of the genome of Seiridium unicorne, isolate CBS 538.82, causal agent of cypress canker disease.</title>
        <authorList>
            <person name="Scali E."/>
            <person name="Rocca G.D."/>
            <person name="Danti R."/>
            <person name="Garbelotto M."/>
            <person name="Barberini S."/>
            <person name="Baroncelli R."/>
            <person name="Emiliani G."/>
        </authorList>
    </citation>
    <scope>NUCLEOTIDE SEQUENCE [LARGE SCALE GENOMIC DNA]</scope>
    <source>
        <strain evidence="15 16">BM-138-508</strain>
    </source>
</reference>
<keyword evidence="11" id="KW-0804">Transcription</keyword>
<keyword evidence="12" id="KW-0539">Nucleus</keyword>
<feature type="region of interest" description="Disordered" evidence="14">
    <location>
        <begin position="71"/>
        <end position="126"/>
    </location>
</feature>
<evidence type="ECO:0000256" key="9">
    <source>
        <dbReference type="ARBA" id="ARBA00023015"/>
    </source>
</evidence>
<evidence type="ECO:0000256" key="12">
    <source>
        <dbReference type="ARBA" id="ARBA00023242"/>
    </source>
</evidence>
<keyword evidence="8" id="KW-0779">Telomere</keyword>
<feature type="region of interest" description="Disordered" evidence="14">
    <location>
        <begin position="1"/>
        <end position="48"/>
    </location>
</feature>
<comment type="subcellular location">
    <subcellularLocation>
        <location evidence="2">Chromosome</location>
        <location evidence="2">Telomere</location>
    </subcellularLocation>
    <subcellularLocation>
        <location evidence="1">Nucleus</location>
    </subcellularLocation>
</comment>
<dbReference type="InterPro" id="IPR014849">
    <property type="entry name" value="EKC/KEOPS_Gon7"/>
</dbReference>
<keyword evidence="16" id="KW-1185">Reference proteome</keyword>
<evidence type="ECO:0000256" key="4">
    <source>
        <dbReference type="ARBA" id="ARBA00011534"/>
    </source>
</evidence>
<feature type="compositionally biased region" description="Low complexity" evidence="14">
    <location>
        <begin position="1"/>
        <end position="13"/>
    </location>
</feature>
<comment type="similarity">
    <text evidence="3">Belongs to the GON7 family.</text>
</comment>
<evidence type="ECO:0000256" key="6">
    <source>
        <dbReference type="ARBA" id="ARBA00022454"/>
    </source>
</evidence>
<dbReference type="Proteomes" id="UP001408356">
    <property type="component" value="Unassembled WGS sequence"/>
</dbReference>